<evidence type="ECO:0008006" key="3">
    <source>
        <dbReference type="Google" id="ProtNLM"/>
    </source>
</evidence>
<accession>A0A0C2XMZ0</accession>
<sequence>MRDPISVLLPEIAWRCIYEALPFRQLGNYNWYPETLLQFTTVSRYWNDLILSTSSFWAEIHIHNRAEDMLATLATFLALSREGELTLVVWTDPGDEWDRMRELLLPHAPRVRTLVIFVCNQSTIIDPRDNVHDLVSASSVVVKYLNLAPFLKELDLGNEGWIDPLQLENLILPSQSKVTSRIRTHWSKNGSNQRNLKHFADITVMRFFADIAPFLSSFTSLSTLCCKGSNYLYQKSTRKSIISAGPPHLKVIESGRNFYSPDLGRLITLTSLHLLSLDVRVTFSDFEEILGILPLLTTLQSLGLSFDGREKVSDTSSTIPRIVMPCLRRISISHYMLSSEEPNSFDGLFAAFLVLYPNVTHISLTFSISNMGASYLQSLQRLESMSNTTLQLQYYSQIFLPTLQELEIRDSEYLKFIEAPNLISLRILENNSSEHFEQFLPRKLQSLEIHTSYERATTLELPPTILAEVKRLSFGFYPDNRWTLTSLPLLESIHLYSPSEVNFQGNMLCVQLIYCSGMCPCLREIDFGNYVEWDLLFIMLKQRNLGREDVARIEKVFVPFVPFEFRQSLLDLLLGRERQDGPSNVILSLEETRPLICDPSMMYRMPQKYEAGL</sequence>
<reference evidence="2" key="2">
    <citation type="submission" date="2015-01" db="EMBL/GenBank/DDBJ databases">
        <title>Evolutionary Origins and Diversification of the Mycorrhizal Mutualists.</title>
        <authorList>
            <consortium name="DOE Joint Genome Institute"/>
            <consortium name="Mycorrhizal Genomics Consortium"/>
            <person name="Kohler A."/>
            <person name="Kuo A."/>
            <person name="Nagy L.G."/>
            <person name="Floudas D."/>
            <person name="Copeland A."/>
            <person name="Barry K.W."/>
            <person name="Cichocki N."/>
            <person name="Veneault-Fourrey C."/>
            <person name="LaButti K."/>
            <person name="Lindquist E.A."/>
            <person name="Lipzen A."/>
            <person name="Lundell T."/>
            <person name="Morin E."/>
            <person name="Murat C."/>
            <person name="Riley R."/>
            <person name="Ohm R."/>
            <person name="Sun H."/>
            <person name="Tunlid A."/>
            <person name="Henrissat B."/>
            <person name="Grigoriev I.V."/>
            <person name="Hibbett D.S."/>
            <person name="Martin F."/>
        </authorList>
    </citation>
    <scope>NUCLEOTIDE SEQUENCE [LARGE SCALE GENOMIC DNA]</scope>
    <source>
        <strain evidence="2">MAFF 305830</strain>
    </source>
</reference>
<evidence type="ECO:0000313" key="1">
    <source>
        <dbReference type="EMBL" id="KIM30342.1"/>
    </source>
</evidence>
<dbReference type="Gene3D" id="3.80.10.10">
    <property type="entry name" value="Ribonuclease Inhibitor"/>
    <property type="match status" value="1"/>
</dbReference>
<dbReference type="Proteomes" id="UP000054097">
    <property type="component" value="Unassembled WGS sequence"/>
</dbReference>
<evidence type="ECO:0000313" key="2">
    <source>
        <dbReference type="Proteomes" id="UP000054097"/>
    </source>
</evidence>
<reference evidence="1 2" key="1">
    <citation type="submission" date="2014-04" db="EMBL/GenBank/DDBJ databases">
        <authorList>
            <consortium name="DOE Joint Genome Institute"/>
            <person name="Kuo A."/>
            <person name="Zuccaro A."/>
            <person name="Kohler A."/>
            <person name="Nagy L.G."/>
            <person name="Floudas D."/>
            <person name="Copeland A."/>
            <person name="Barry K.W."/>
            <person name="Cichocki N."/>
            <person name="Veneault-Fourrey C."/>
            <person name="LaButti K."/>
            <person name="Lindquist E.A."/>
            <person name="Lipzen A."/>
            <person name="Lundell T."/>
            <person name="Morin E."/>
            <person name="Murat C."/>
            <person name="Sun H."/>
            <person name="Tunlid A."/>
            <person name="Henrissat B."/>
            <person name="Grigoriev I.V."/>
            <person name="Hibbett D.S."/>
            <person name="Martin F."/>
            <person name="Nordberg H.P."/>
            <person name="Cantor M.N."/>
            <person name="Hua S.X."/>
        </authorList>
    </citation>
    <scope>NUCLEOTIDE SEQUENCE [LARGE SCALE GENOMIC DNA]</scope>
    <source>
        <strain evidence="1 2">MAFF 305830</strain>
    </source>
</reference>
<name>A0A0C2XMZ0_SERVB</name>
<organism evidence="1 2">
    <name type="scientific">Serendipita vermifera MAFF 305830</name>
    <dbReference type="NCBI Taxonomy" id="933852"/>
    <lineage>
        <taxon>Eukaryota</taxon>
        <taxon>Fungi</taxon>
        <taxon>Dikarya</taxon>
        <taxon>Basidiomycota</taxon>
        <taxon>Agaricomycotina</taxon>
        <taxon>Agaricomycetes</taxon>
        <taxon>Sebacinales</taxon>
        <taxon>Serendipitaceae</taxon>
        <taxon>Serendipita</taxon>
    </lineage>
</organism>
<proteinExistence type="predicted"/>
<dbReference type="InterPro" id="IPR032675">
    <property type="entry name" value="LRR_dom_sf"/>
</dbReference>
<dbReference type="AlphaFoldDB" id="A0A0C2XMZ0"/>
<dbReference type="HOGENOM" id="CLU_015287_2_0_1"/>
<keyword evidence="2" id="KW-1185">Reference proteome</keyword>
<protein>
    <recommendedName>
        <fullName evidence="3">F-box domain-containing protein</fullName>
    </recommendedName>
</protein>
<dbReference type="SUPFAM" id="SSF52047">
    <property type="entry name" value="RNI-like"/>
    <property type="match status" value="1"/>
</dbReference>
<gene>
    <name evidence="1" type="ORF">M408DRAFT_22333</name>
</gene>
<dbReference type="EMBL" id="KN824285">
    <property type="protein sequence ID" value="KIM30342.1"/>
    <property type="molecule type" value="Genomic_DNA"/>
</dbReference>